<dbReference type="PANTHER" id="PTHR38451:SF1">
    <property type="entry name" value="TRNA (ADENINE(22)-N(1))-METHYLTRANSFERASE"/>
    <property type="match status" value="1"/>
</dbReference>
<dbReference type="AlphaFoldDB" id="A0A2T2WE96"/>
<protein>
    <recommendedName>
        <fullName evidence="3">SAM-dependent methyltransferase</fullName>
    </recommendedName>
</protein>
<sequence length="185" mass="21592">MRRLEPRLELIRRWCRGFSLIADIGAHHGHLAQHLSSDGHTVIATELSRPGFRQLQERLSAWPVDVRRGNGLEPILNEPIDIVVVAGLGFRSILDVVMRYSEMSSCPFFVVQPMQGALVFRHTLLERNWTIVKAQLTRYRDRFYATWMLDPYHLDKSDGLGMPNEFLDSPWYQQWLEYERRSDPG</sequence>
<dbReference type="Proteomes" id="UP000241848">
    <property type="component" value="Unassembled WGS sequence"/>
</dbReference>
<dbReference type="EMBL" id="PXYV01000057">
    <property type="protein sequence ID" value="PSR20567.1"/>
    <property type="molecule type" value="Genomic_DNA"/>
</dbReference>
<name>A0A2T2WE96_9FIRM</name>
<organism evidence="1 2">
    <name type="scientific">Sulfobacillus acidophilus</name>
    <dbReference type="NCBI Taxonomy" id="53633"/>
    <lineage>
        <taxon>Bacteria</taxon>
        <taxon>Bacillati</taxon>
        <taxon>Bacillota</taxon>
        <taxon>Clostridia</taxon>
        <taxon>Eubacteriales</taxon>
        <taxon>Clostridiales Family XVII. Incertae Sedis</taxon>
        <taxon>Sulfobacillus</taxon>
    </lineage>
</organism>
<evidence type="ECO:0008006" key="3">
    <source>
        <dbReference type="Google" id="ProtNLM"/>
    </source>
</evidence>
<dbReference type="InterPro" id="IPR029063">
    <property type="entry name" value="SAM-dependent_MTases_sf"/>
</dbReference>
<proteinExistence type="predicted"/>
<gene>
    <name evidence="1" type="ORF">C7B45_14330</name>
</gene>
<comment type="caution">
    <text evidence="1">The sequence shown here is derived from an EMBL/GenBank/DDBJ whole genome shotgun (WGS) entry which is preliminary data.</text>
</comment>
<evidence type="ECO:0000313" key="1">
    <source>
        <dbReference type="EMBL" id="PSR20567.1"/>
    </source>
</evidence>
<accession>A0A2T2WE96</accession>
<reference evidence="1 2" key="1">
    <citation type="journal article" date="2014" name="BMC Genomics">
        <title>Comparison of environmental and isolate Sulfobacillus genomes reveals diverse carbon, sulfur, nitrogen, and hydrogen metabolisms.</title>
        <authorList>
            <person name="Justice N.B."/>
            <person name="Norman A."/>
            <person name="Brown C.T."/>
            <person name="Singh A."/>
            <person name="Thomas B.C."/>
            <person name="Banfield J.F."/>
        </authorList>
    </citation>
    <scope>NUCLEOTIDE SEQUENCE [LARGE SCALE GENOMIC DNA]</scope>
    <source>
        <strain evidence="1">AMDSBA3</strain>
    </source>
</reference>
<dbReference type="Gene3D" id="3.40.50.150">
    <property type="entry name" value="Vaccinia Virus protein VP39"/>
    <property type="match status" value="1"/>
</dbReference>
<dbReference type="SUPFAM" id="SSF53335">
    <property type="entry name" value="S-adenosyl-L-methionine-dependent methyltransferases"/>
    <property type="match status" value="1"/>
</dbReference>
<dbReference type="PANTHER" id="PTHR38451">
    <property type="entry name" value="TRNA (ADENINE(22)-N(1))-METHYLTRANSFERASE"/>
    <property type="match status" value="1"/>
</dbReference>
<evidence type="ECO:0000313" key="2">
    <source>
        <dbReference type="Proteomes" id="UP000241848"/>
    </source>
</evidence>
<dbReference type="Pfam" id="PF12847">
    <property type="entry name" value="Methyltransf_18"/>
    <property type="match status" value="1"/>
</dbReference>